<dbReference type="NCBIfam" id="NF010584">
    <property type="entry name" value="PRK13977.1"/>
    <property type="match status" value="1"/>
</dbReference>
<feature type="transmembrane region" description="Helical" evidence="1">
    <location>
        <begin position="12"/>
        <end position="29"/>
    </location>
</feature>
<dbReference type="InterPro" id="IPR010354">
    <property type="entry name" value="Oleate_hydratase"/>
</dbReference>
<evidence type="ECO:0000313" key="2">
    <source>
        <dbReference type="EMBL" id="OGX87301.1"/>
    </source>
</evidence>
<dbReference type="InterPro" id="IPR036188">
    <property type="entry name" value="FAD/NAD-bd_sf"/>
</dbReference>
<dbReference type="PANTHER" id="PTHR37417">
    <property type="entry name" value="67 KDA MYOSIN-CROSS-REACTIVE ANTIGEN FAMILY PROTEIN (AFU_ORTHOLOGUE AFUA_5G09970)"/>
    <property type="match status" value="1"/>
</dbReference>
<dbReference type="EMBL" id="MDZA01000364">
    <property type="protein sequence ID" value="OGX87301.1"/>
    <property type="molecule type" value="Genomic_DNA"/>
</dbReference>
<organism evidence="2 3">
    <name type="scientific">Hymenobacter coccineus</name>
    <dbReference type="NCBI Taxonomy" id="1908235"/>
    <lineage>
        <taxon>Bacteria</taxon>
        <taxon>Pseudomonadati</taxon>
        <taxon>Bacteroidota</taxon>
        <taxon>Cytophagia</taxon>
        <taxon>Cytophagales</taxon>
        <taxon>Hymenobacteraceae</taxon>
        <taxon>Hymenobacter</taxon>
    </lineage>
</organism>
<dbReference type="GO" id="GO:0050151">
    <property type="term" value="F:oleate hydratase activity"/>
    <property type="evidence" value="ECO:0007669"/>
    <property type="project" value="InterPro"/>
</dbReference>
<name>A0A1G1T8U9_9BACT</name>
<keyword evidence="1" id="KW-0812">Transmembrane</keyword>
<evidence type="ECO:0000313" key="3">
    <source>
        <dbReference type="Proteomes" id="UP000177506"/>
    </source>
</evidence>
<dbReference type="SUPFAM" id="SSF51905">
    <property type="entry name" value="FAD/NAD(P)-binding domain"/>
    <property type="match status" value="1"/>
</dbReference>
<dbReference type="GO" id="GO:0006631">
    <property type="term" value="P:fatty acid metabolic process"/>
    <property type="evidence" value="ECO:0007669"/>
    <property type="project" value="InterPro"/>
</dbReference>
<dbReference type="Pfam" id="PF06100">
    <property type="entry name" value="MCRA"/>
    <property type="match status" value="1"/>
</dbReference>
<dbReference type="PANTHER" id="PTHR37417:SF2">
    <property type="entry name" value="67 KDA MYOSIN-CROSS-REACTIVE ANTIGEN FAMILY PROTEIN (AFU_ORTHOLOGUE AFUA_5G09970)"/>
    <property type="match status" value="1"/>
</dbReference>
<keyword evidence="3" id="KW-1185">Reference proteome</keyword>
<accession>A0A1G1T8U9</accession>
<reference evidence="2 3" key="1">
    <citation type="submission" date="2016-08" db="EMBL/GenBank/DDBJ databases">
        <title>Hymenobacter coccineus sp. nov., Hymenobacter lapidarius sp. nov. and Hymenobacter glacialis sp. nov., isolated from Antarctic soil.</title>
        <authorList>
            <person name="Sedlacek I."/>
            <person name="Kralova S."/>
            <person name="Kyrova K."/>
            <person name="Maslanova I."/>
            <person name="Stankova E."/>
            <person name="Vrbovska V."/>
            <person name="Nemec M."/>
            <person name="Bartak M."/>
            <person name="Svec P."/>
            <person name="Busse H.-J."/>
            <person name="Pantucek R."/>
        </authorList>
    </citation>
    <scope>NUCLEOTIDE SEQUENCE [LARGE SCALE GENOMIC DNA]</scope>
    <source>
        <strain evidence="2 3">CCM 8649</strain>
    </source>
</reference>
<sequence length="530" mass="58480">MLASSLPIPGHAYLVGGGIASLAAAAFLIRDGQLPGAHIHILEASDMLGGSLDGAGRADQGYVLRGGRMLNFTYRCTYDLLASIPSLEHAGRSVHDDIIAFNQQIKTHALARVVDRNGHVVDVTDLGFTEPDRLDLVELLVVPEATLGTKRVDEWFKPRFFETNFWFMWATMFAFQPWHSLVEFKRYLLRFLHEFPRIDTLAGVDRTPYNQFDSIVLPLTAWLQAQGVEFRLGSLVTDLDFAPHAATKTVERLHHTRDGASQTQVVQPHDLVLVTNGSMTASSALGTMTTAPVRPATPGGGAWALWETVAKKYSDFGRPCVFDARLGESTWESFTVTSHGTLFFDLMEQFSGNKAGTGALVTLKDSSWLLSIVLAYQPHFLNQPAGVTVFWGYGLFPDRVGDYVPKQMSDCSGAEILTELLSQLNMAEHLPAVLAEANCIPALLPYITSQFLTRAPGDRPQVVPAGSTNCAFLGQFTEMPDDVVFTVEYSVRSAQLAVYQLLKLDKEPPALYKGQHDFKVLYNALKTMHR</sequence>
<dbReference type="RefSeq" id="WP_070745675.1">
    <property type="nucleotide sequence ID" value="NZ_MDZA01000364.1"/>
</dbReference>
<dbReference type="GO" id="GO:0071949">
    <property type="term" value="F:FAD binding"/>
    <property type="evidence" value="ECO:0007669"/>
    <property type="project" value="InterPro"/>
</dbReference>
<dbReference type="Proteomes" id="UP000177506">
    <property type="component" value="Unassembled WGS sequence"/>
</dbReference>
<comment type="caution">
    <text evidence="2">The sequence shown here is derived from an EMBL/GenBank/DDBJ whole genome shotgun (WGS) entry which is preliminary data.</text>
</comment>
<dbReference type="AlphaFoldDB" id="A0A1G1T8U9"/>
<proteinExistence type="predicted"/>
<gene>
    <name evidence="2" type="ORF">BEN49_10710</name>
</gene>
<keyword evidence="1" id="KW-1133">Transmembrane helix</keyword>
<dbReference type="OrthoDB" id="4540221at2"/>
<protein>
    <submittedName>
        <fullName evidence="2">Oleate hydratase</fullName>
    </submittedName>
</protein>
<keyword evidence="1" id="KW-0472">Membrane</keyword>
<evidence type="ECO:0000256" key="1">
    <source>
        <dbReference type="SAM" id="Phobius"/>
    </source>
</evidence>
<dbReference type="Gene3D" id="3.50.50.60">
    <property type="entry name" value="FAD/NAD(P)-binding domain"/>
    <property type="match status" value="3"/>
</dbReference>